<dbReference type="GO" id="GO:0071254">
    <property type="term" value="C:cytoplasmic U snRNP body"/>
    <property type="evidence" value="ECO:0007669"/>
    <property type="project" value="TreeGrafter"/>
</dbReference>
<dbReference type="OMA" id="WIEDQCH"/>
<dbReference type="SMART" id="SM00651">
    <property type="entry name" value="Sm"/>
    <property type="match status" value="1"/>
</dbReference>
<dbReference type="InterPro" id="IPR010920">
    <property type="entry name" value="LSM_dom_sf"/>
</dbReference>
<evidence type="ECO:0000313" key="3">
    <source>
        <dbReference type="Proteomes" id="UP001142055"/>
    </source>
</evidence>
<proteinExistence type="predicted"/>
<dbReference type="OrthoDB" id="10256176at2759"/>
<feature type="domain" description="Sm" evidence="1">
    <location>
        <begin position="13"/>
        <end position="116"/>
    </location>
</feature>
<dbReference type="InterPro" id="IPR047575">
    <property type="entry name" value="Sm"/>
</dbReference>
<gene>
    <name evidence="2" type="ORF">RDWZM_006828</name>
</gene>
<dbReference type="Pfam" id="PF01423">
    <property type="entry name" value="LSM"/>
    <property type="match status" value="1"/>
</dbReference>
<reference evidence="2" key="1">
    <citation type="submission" date="2022-12" db="EMBL/GenBank/DDBJ databases">
        <title>Genome assemblies of Blomia tropicalis.</title>
        <authorList>
            <person name="Cui Y."/>
        </authorList>
    </citation>
    <scope>NUCLEOTIDE SEQUENCE</scope>
    <source>
        <tissue evidence="2">Adult mites</tissue>
    </source>
</reference>
<accession>A0A9Q0RNS1</accession>
<dbReference type="PANTHER" id="PTHR21196">
    <property type="entry name" value="U7 SNRNA-ASSOCIATED SM-LIKE PROTEIN LSM10"/>
    <property type="match status" value="1"/>
</dbReference>
<dbReference type="PROSITE" id="PS52002">
    <property type="entry name" value="SM"/>
    <property type="match status" value="1"/>
</dbReference>
<organism evidence="2 3">
    <name type="scientific">Blomia tropicalis</name>
    <name type="common">Mite</name>
    <dbReference type="NCBI Taxonomy" id="40697"/>
    <lineage>
        <taxon>Eukaryota</taxon>
        <taxon>Metazoa</taxon>
        <taxon>Ecdysozoa</taxon>
        <taxon>Arthropoda</taxon>
        <taxon>Chelicerata</taxon>
        <taxon>Arachnida</taxon>
        <taxon>Acari</taxon>
        <taxon>Acariformes</taxon>
        <taxon>Sarcoptiformes</taxon>
        <taxon>Astigmata</taxon>
        <taxon>Glycyphagoidea</taxon>
        <taxon>Echimyopodidae</taxon>
        <taxon>Blomia</taxon>
    </lineage>
</organism>
<sequence>MITAREVAKSARSLICLLQSLIGKQVQIELRNDTYIMGTLQSVDSFMNTEIRNAHMWSIYAELKQQFDEMKESSNTNEPLIINTEPSPELLMSQPQVDYMFIKGSRIRYFHIPENEDIIDCMEQQIAFYQRKKDPKERPFNWKSYRKKQKFEQMKTKMAEIQQAKPSGSGSS</sequence>
<comment type="caution">
    <text evidence="2">The sequence shown here is derived from an EMBL/GenBank/DDBJ whole genome shotgun (WGS) entry which is preliminary data.</text>
</comment>
<dbReference type="GO" id="GO:0016604">
    <property type="term" value="C:nuclear body"/>
    <property type="evidence" value="ECO:0007669"/>
    <property type="project" value="TreeGrafter"/>
</dbReference>
<name>A0A9Q0RNS1_BLOTA</name>
<dbReference type="EMBL" id="JAPWDV010000002">
    <property type="protein sequence ID" value="KAJ6221016.1"/>
    <property type="molecule type" value="Genomic_DNA"/>
</dbReference>
<dbReference type="GO" id="GO:0071208">
    <property type="term" value="F:histone pre-mRNA DCP binding"/>
    <property type="evidence" value="ECO:0007669"/>
    <property type="project" value="TreeGrafter"/>
</dbReference>
<dbReference type="InterPro" id="IPR052840">
    <property type="entry name" value="U7_snRNA_Sm-like"/>
</dbReference>
<protein>
    <recommendedName>
        <fullName evidence="1">Sm domain-containing protein</fullName>
    </recommendedName>
</protein>
<dbReference type="GO" id="GO:0071209">
    <property type="term" value="F:U7 snRNA binding"/>
    <property type="evidence" value="ECO:0007669"/>
    <property type="project" value="TreeGrafter"/>
</dbReference>
<dbReference type="GO" id="GO:0006398">
    <property type="term" value="P:mRNA 3'-end processing by stem-loop binding and cleavage"/>
    <property type="evidence" value="ECO:0007669"/>
    <property type="project" value="TreeGrafter"/>
</dbReference>
<evidence type="ECO:0000259" key="1">
    <source>
        <dbReference type="PROSITE" id="PS52002"/>
    </source>
</evidence>
<dbReference type="SUPFAM" id="SSF50182">
    <property type="entry name" value="Sm-like ribonucleoproteins"/>
    <property type="match status" value="1"/>
</dbReference>
<evidence type="ECO:0000313" key="2">
    <source>
        <dbReference type="EMBL" id="KAJ6221016.1"/>
    </source>
</evidence>
<dbReference type="Proteomes" id="UP001142055">
    <property type="component" value="Chromosome 2"/>
</dbReference>
<dbReference type="Gene3D" id="2.30.30.100">
    <property type="match status" value="1"/>
</dbReference>
<dbReference type="PANTHER" id="PTHR21196:SF1">
    <property type="entry name" value="U7 SNRNA-ASSOCIATED SM-LIKE PROTEIN LSM10"/>
    <property type="match status" value="1"/>
</dbReference>
<dbReference type="AlphaFoldDB" id="A0A9Q0RNS1"/>
<keyword evidence="3" id="KW-1185">Reference proteome</keyword>
<dbReference type="InterPro" id="IPR001163">
    <property type="entry name" value="Sm_dom_euk/arc"/>
</dbReference>